<dbReference type="AlphaFoldDB" id="A0A4V1Z210"/>
<name>A0A4V1Z210_9ACTN</name>
<reference evidence="1 2" key="1">
    <citation type="submission" date="2019-01" db="EMBL/GenBank/DDBJ databases">
        <title>Nocardioides guangzhouensis sp. nov., an actinobacterium isolated from soil.</title>
        <authorList>
            <person name="Fu Y."/>
            <person name="Cai Y."/>
            <person name="Lin Z."/>
            <person name="Chen P."/>
        </authorList>
    </citation>
    <scope>NUCLEOTIDE SEQUENCE [LARGE SCALE GENOMIC DNA]</scope>
    <source>
        <strain evidence="1 2">NBRC 105384</strain>
    </source>
</reference>
<evidence type="ECO:0000313" key="1">
    <source>
        <dbReference type="EMBL" id="RYU12776.1"/>
    </source>
</evidence>
<protein>
    <submittedName>
        <fullName evidence="1">ATP-binding protein</fullName>
    </submittedName>
</protein>
<dbReference type="Gene3D" id="3.40.50.300">
    <property type="entry name" value="P-loop containing nucleotide triphosphate hydrolases"/>
    <property type="match status" value="1"/>
</dbReference>
<dbReference type="EMBL" id="SDPU01000020">
    <property type="protein sequence ID" value="RYU12776.1"/>
    <property type="molecule type" value="Genomic_DNA"/>
</dbReference>
<accession>A0A4V1Z210</accession>
<keyword evidence="2" id="KW-1185">Reference proteome</keyword>
<keyword evidence="1" id="KW-0547">Nucleotide-binding</keyword>
<comment type="caution">
    <text evidence="1">The sequence shown here is derived from an EMBL/GenBank/DDBJ whole genome shotgun (WGS) entry which is preliminary data.</text>
</comment>
<sequence>MTAQVIVLAGPSGSGKSRLCRRLGLPFVNLDDFYKDGDDPGLPHLSLPGGEVIVDWDDPASWLCEEAADALETLCRTGAADVPVYEIARNGRTGHRTVDIGDALYVVAEGIFAQEVVASCRGRGILAAAICVRNHPMLTFWRRLTRDLRERRKPPHVLVRRGWLLMRQEPRIVAHAVALGCDPMTPDEAYDRVRVLTGARV</sequence>
<proteinExistence type="predicted"/>
<organism evidence="1 2">
    <name type="scientific">Nocardioides iriomotensis</name>
    <dbReference type="NCBI Taxonomy" id="715784"/>
    <lineage>
        <taxon>Bacteria</taxon>
        <taxon>Bacillati</taxon>
        <taxon>Actinomycetota</taxon>
        <taxon>Actinomycetes</taxon>
        <taxon>Propionibacteriales</taxon>
        <taxon>Nocardioidaceae</taxon>
        <taxon>Nocardioides</taxon>
    </lineage>
</organism>
<dbReference type="OrthoDB" id="3691767at2"/>
<dbReference type="RefSeq" id="WP_129986595.1">
    <property type="nucleotide sequence ID" value="NZ_SDPU01000020.1"/>
</dbReference>
<dbReference type="Proteomes" id="UP000291189">
    <property type="component" value="Unassembled WGS sequence"/>
</dbReference>
<dbReference type="GO" id="GO:0005524">
    <property type="term" value="F:ATP binding"/>
    <property type="evidence" value="ECO:0007669"/>
    <property type="project" value="UniProtKB-KW"/>
</dbReference>
<dbReference type="InterPro" id="IPR027417">
    <property type="entry name" value="P-loop_NTPase"/>
</dbReference>
<keyword evidence="1" id="KW-0067">ATP-binding</keyword>
<gene>
    <name evidence="1" type="ORF">ETU37_07320</name>
</gene>
<dbReference type="SUPFAM" id="SSF52540">
    <property type="entry name" value="P-loop containing nucleoside triphosphate hydrolases"/>
    <property type="match status" value="1"/>
</dbReference>
<evidence type="ECO:0000313" key="2">
    <source>
        <dbReference type="Proteomes" id="UP000291189"/>
    </source>
</evidence>